<reference evidence="1" key="1">
    <citation type="journal article" date="2012" name="Science">
        <title>Fermentation, hydrogen, and sulfur metabolism in multiple uncultivated bacterial phyla.</title>
        <authorList>
            <person name="Wrighton K.C."/>
            <person name="Thomas B.C."/>
            <person name="Sharon I."/>
            <person name="Miller C.S."/>
            <person name="Castelle C.J."/>
            <person name="VerBerkmoes N.C."/>
            <person name="Wilkins M.J."/>
            <person name="Hettich R.L."/>
            <person name="Lipton M.S."/>
            <person name="Williams K.H."/>
            <person name="Long P.E."/>
            <person name="Banfield J.F."/>
        </authorList>
    </citation>
    <scope>NUCLEOTIDE SEQUENCE [LARGE SCALE GENOMIC DNA]</scope>
</reference>
<sequence>MWSNTGSQANQYIELRNLSSSSVDLTWWQLKNAWAPIILNWSIPGNWLYLISKNDANSSILSPSSSPNLLAWSLVISTWSILVLSDDLDVDYDAAIISWNKWDNNIPRSMERLSFPWDWTIDTNWSNAVWSVNFDNTNFKWTPNSANIYDVTSPTITSFSPLNNTLYPIWNNISLNFQYSDSGWINDSNYNFKLEKNDWAWNYIDVSWIWLTNSWVDANSWSFNYSNISFWQYKMTFNISDTNGNTANVSSIFYVDKMEMIISSWAVDIGNLNPNSVLPNMSENLTITVKTLWAWFSLNLWWSWTLNAWLSEIWMWNWTNWFWFDCTSWWEATCNNDFTWINDTIIQNYSTWNIDTNWNQKIFIYNIRYWAKITSIQEAWIYAANSKFNIILNY</sequence>
<organism evidence="1">
    <name type="scientific">uncultured bacterium</name>
    <name type="common">gcode 4</name>
    <dbReference type="NCBI Taxonomy" id="1234023"/>
    <lineage>
        <taxon>Bacteria</taxon>
        <taxon>environmental samples</taxon>
    </lineage>
</organism>
<proteinExistence type="predicted"/>
<name>K2FX66_9BACT</name>
<comment type="caution">
    <text evidence="1">The sequence shown here is derived from an EMBL/GenBank/DDBJ whole genome shotgun (WGS) entry which is preliminary data.</text>
</comment>
<dbReference type="EMBL" id="AMFJ01000794">
    <property type="protein sequence ID" value="EKE26467.1"/>
    <property type="molecule type" value="Genomic_DNA"/>
</dbReference>
<protein>
    <recommendedName>
        <fullName evidence="2">LTD domain-containing protein</fullName>
    </recommendedName>
</protein>
<gene>
    <name evidence="1" type="ORF">ACD_4C00278G0001</name>
</gene>
<dbReference type="AlphaFoldDB" id="K2FX66"/>
<accession>K2FX66</accession>
<evidence type="ECO:0000313" key="1">
    <source>
        <dbReference type="EMBL" id="EKE26467.1"/>
    </source>
</evidence>
<evidence type="ECO:0008006" key="2">
    <source>
        <dbReference type="Google" id="ProtNLM"/>
    </source>
</evidence>